<accession>A0A0J1GNE1</accession>
<dbReference type="PATRIC" id="fig|754436.4.peg.1915"/>
<dbReference type="InterPro" id="IPR004260">
    <property type="entry name" value="Pyr-dimer_DNA_glycosylase"/>
</dbReference>
<dbReference type="EMBL" id="LDOV01000016">
    <property type="protein sequence ID" value="KLV01263.1"/>
    <property type="molecule type" value="Genomic_DNA"/>
</dbReference>
<evidence type="ECO:0000313" key="1">
    <source>
        <dbReference type="EMBL" id="KLV01263.1"/>
    </source>
</evidence>
<proteinExistence type="predicted"/>
<gene>
    <name evidence="1" type="ORF">ABT58_09075</name>
</gene>
<keyword evidence="2" id="KW-1185">Reference proteome</keyword>
<organism evidence="1 2">
    <name type="scientific">Photobacterium aphoticum</name>
    <dbReference type="NCBI Taxonomy" id="754436"/>
    <lineage>
        <taxon>Bacteria</taxon>
        <taxon>Pseudomonadati</taxon>
        <taxon>Pseudomonadota</taxon>
        <taxon>Gammaproteobacteria</taxon>
        <taxon>Vibrionales</taxon>
        <taxon>Vibrionaceae</taxon>
        <taxon>Photobacterium</taxon>
    </lineage>
</organism>
<sequence>MLGSIFSTGATRRMNIFVLDEDIQTCAQAHCDQHVVKMILESVQMLCTALNKKGFETPYKSTHVKHPCVLWVEASYDNFLWLRDLALALNEEYKYRYDKTVDHKSIAVLATIEPLTFPSHGLTPFAQAMPDEYKVEGDPIEAYRRFYLGDKAAFAKWTKRQPPAWYLSSAHALNTQQK</sequence>
<comment type="caution">
    <text evidence="1">The sequence shown here is derived from an EMBL/GenBank/DDBJ whole genome shotgun (WGS) entry which is preliminary data.</text>
</comment>
<protein>
    <submittedName>
        <fullName evidence="1">Uncharacterized protein</fullName>
    </submittedName>
</protein>
<name>A0A0J1GNE1_9GAMM</name>
<evidence type="ECO:0000313" key="2">
    <source>
        <dbReference type="Proteomes" id="UP000036426"/>
    </source>
</evidence>
<dbReference type="AlphaFoldDB" id="A0A0J1GNE1"/>
<reference evidence="1 2" key="1">
    <citation type="submission" date="2015-05" db="EMBL/GenBank/DDBJ databases">
        <title>Photobacterium galathea sp. nov.</title>
        <authorList>
            <person name="Machado H."/>
            <person name="Gram L."/>
        </authorList>
    </citation>
    <scope>NUCLEOTIDE SEQUENCE [LARGE SCALE GENOMIC DNA]</scope>
    <source>
        <strain evidence="1 2">DSM 25995</strain>
    </source>
</reference>
<dbReference type="Proteomes" id="UP000036426">
    <property type="component" value="Unassembled WGS sequence"/>
</dbReference>
<dbReference type="Pfam" id="PF03013">
    <property type="entry name" value="Pyr_excise"/>
    <property type="match status" value="1"/>
</dbReference>